<dbReference type="Proteomes" id="UP000823941">
    <property type="component" value="Chromosome 9"/>
</dbReference>
<gene>
    <name evidence="1" type="ORF">JYU34_006994</name>
</gene>
<keyword evidence="2" id="KW-1185">Reference proteome</keyword>
<proteinExistence type="predicted"/>
<evidence type="ECO:0000313" key="2">
    <source>
        <dbReference type="Proteomes" id="UP000823941"/>
    </source>
</evidence>
<name>A0ABQ7QTC6_PLUXY</name>
<accession>A0ABQ7QTC6</accession>
<sequence length="51" mass="6193">MSWQVDLERAVLHCSYEILRRTEIQVEFHRVLLAAYSRSYLDRRAETRPDL</sequence>
<comment type="caution">
    <text evidence="1">The sequence shown here is derived from an EMBL/GenBank/DDBJ whole genome shotgun (WGS) entry which is preliminary data.</text>
</comment>
<dbReference type="EMBL" id="JAHIBW010000009">
    <property type="protein sequence ID" value="KAG7308298.1"/>
    <property type="molecule type" value="Genomic_DNA"/>
</dbReference>
<evidence type="ECO:0000313" key="1">
    <source>
        <dbReference type="EMBL" id="KAG7308298.1"/>
    </source>
</evidence>
<organism evidence="1 2">
    <name type="scientific">Plutella xylostella</name>
    <name type="common">Diamondback moth</name>
    <name type="synonym">Plutella maculipennis</name>
    <dbReference type="NCBI Taxonomy" id="51655"/>
    <lineage>
        <taxon>Eukaryota</taxon>
        <taxon>Metazoa</taxon>
        <taxon>Ecdysozoa</taxon>
        <taxon>Arthropoda</taxon>
        <taxon>Hexapoda</taxon>
        <taxon>Insecta</taxon>
        <taxon>Pterygota</taxon>
        <taxon>Neoptera</taxon>
        <taxon>Endopterygota</taxon>
        <taxon>Lepidoptera</taxon>
        <taxon>Glossata</taxon>
        <taxon>Ditrysia</taxon>
        <taxon>Yponomeutoidea</taxon>
        <taxon>Plutellidae</taxon>
        <taxon>Plutella</taxon>
    </lineage>
</organism>
<reference evidence="1 2" key="1">
    <citation type="submission" date="2021-06" db="EMBL/GenBank/DDBJ databases">
        <title>A haploid diamondback moth (Plutella xylostella L.) genome assembly resolves 31 chromosomes and identifies a diamide resistance mutation.</title>
        <authorList>
            <person name="Ward C.M."/>
            <person name="Perry K.D."/>
            <person name="Baker G."/>
            <person name="Powis K."/>
            <person name="Heckel D.G."/>
            <person name="Baxter S.W."/>
        </authorList>
    </citation>
    <scope>NUCLEOTIDE SEQUENCE [LARGE SCALE GENOMIC DNA]</scope>
    <source>
        <strain evidence="1 2">LV</strain>
        <tissue evidence="1">Single pupa</tissue>
    </source>
</reference>
<protein>
    <submittedName>
        <fullName evidence="1">Uncharacterized protein</fullName>
    </submittedName>
</protein>